<reference evidence="4" key="2">
    <citation type="journal article" date="2019" name="Int. J. Syst. Evol. Microbiol.">
        <title>The Global Catalogue of Microorganisms (GCM) 10K type strain sequencing project: providing services to taxonomists for standard genome sequencing and annotation.</title>
        <authorList>
            <consortium name="The Broad Institute Genomics Platform"/>
            <consortium name="The Broad Institute Genome Sequencing Center for Infectious Disease"/>
            <person name="Wu L."/>
            <person name="Ma J."/>
        </authorList>
    </citation>
    <scope>NUCLEOTIDE SEQUENCE [LARGE SCALE GENOMIC DNA]</scope>
    <source>
        <strain evidence="4">CGMCC 1.15931</strain>
    </source>
</reference>
<dbReference type="EMBL" id="WNKZ01000048">
    <property type="protein sequence ID" value="MTV54328.1"/>
    <property type="molecule type" value="Genomic_DNA"/>
</dbReference>
<dbReference type="AlphaFoldDB" id="A0A6I3SYL1"/>
<reference evidence="2 3" key="3">
    <citation type="submission" date="2019-11" db="EMBL/GenBank/DDBJ databases">
        <title>Type strains purchased from KCTC, JCM and DSMZ.</title>
        <authorList>
            <person name="Lu H."/>
        </authorList>
    </citation>
    <scope>NUCLEOTIDE SEQUENCE [LARGE SCALE GENOMIC DNA]</scope>
    <source>
        <strain evidence="2 3">KCTC 52429</strain>
    </source>
</reference>
<proteinExistence type="predicted"/>
<dbReference type="RefSeq" id="WP_155471626.1">
    <property type="nucleotide sequence ID" value="NZ_BMKG01000017.1"/>
</dbReference>
<reference evidence="1" key="1">
    <citation type="journal article" date="2014" name="Int. J. Syst. Evol. Microbiol.">
        <title>Complete genome of a new Firmicutes species belonging to the dominant human colonic microbiota ('Ruminococcus bicirculans') reveals two chromosomes and a selective capacity to utilize plant glucans.</title>
        <authorList>
            <consortium name="NISC Comparative Sequencing Program"/>
            <person name="Wegmann U."/>
            <person name="Louis P."/>
            <person name="Goesmann A."/>
            <person name="Henrissat B."/>
            <person name="Duncan S.H."/>
            <person name="Flint H.J."/>
        </authorList>
    </citation>
    <scope>NUCLEOTIDE SEQUENCE</scope>
    <source>
        <strain evidence="1">CGMCC 1.15931</strain>
    </source>
</reference>
<comment type="caution">
    <text evidence="2">The sequence shown here is derived from an EMBL/GenBank/DDBJ whole genome shotgun (WGS) entry which is preliminary data.</text>
</comment>
<evidence type="ECO:0000313" key="1">
    <source>
        <dbReference type="EMBL" id="GGC12812.1"/>
    </source>
</evidence>
<accession>A0A6I3SYL1</accession>
<dbReference type="OrthoDB" id="8780330at2"/>
<evidence type="ECO:0000313" key="4">
    <source>
        <dbReference type="Proteomes" id="UP000622638"/>
    </source>
</evidence>
<gene>
    <name evidence="1" type="ORF">GCM10011572_37770</name>
    <name evidence="2" type="ORF">GM672_16475</name>
</gene>
<evidence type="ECO:0000313" key="3">
    <source>
        <dbReference type="Proteomes" id="UP000430634"/>
    </source>
</evidence>
<organism evidence="2 3">
    <name type="scientific">Pseudoduganella buxea</name>
    <dbReference type="NCBI Taxonomy" id="1949069"/>
    <lineage>
        <taxon>Bacteria</taxon>
        <taxon>Pseudomonadati</taxon>
        <taxon>Pseudomonadota</taxon>
        <taxon>Betaproteobacteria</taxon>
        <taxon>Burkholderiales</taxon>
        <taxon>Oxalobacteraceae</taxon>
        <taxon>Telluria group</taxon>
        <taxon>Pseudoduganella</taxon>
    </lineage>
</organism>
<protein>
    <submittedName>
        <fullName evidence="2">Uncharacterized protein</fullName>
    </submittedName>
</protein>
<dbReference type="EMBL" id="BMKG01000017">
    <property type="protein sequence ID" value="GGC12812.1"/>
    <property type="molecule type" value="Genomic_DNA"/>
</dbReference>
<evidence type="ECO:0000313" key="2">
    <source>
        <dbReference type="EMBL" id="MTV54328.1"/>
    </source>
</evidence>
<dbReference type="Proteomes" id="UP000430634">
    <property type="component" value="Unassembled WGS sequence"/>
</dbReference>
<sequence length="114" mass="12819">MNIVYRFKRPQPMTAPEAPSRQTVRARIVKALNNPAYKFRTLSSVAEEAGLSATVVAQLLRDDKVLARTVKLVPIRAPDGRVLLTTKDRFANEATFKEKFVDFFASDRPRLADA</sequence>
<dbReference type="Proteomes" id="UP000622638">
    <property type="component" value="Unassembled WGS sequence"/>
</dbReference>
<name>A0A6I3SYL1_9BURK</name>
<reference evidence="1" key="4">
    <citation type="submission" date="2024-05" db="EMBL/GenBank/DDBJ databases">
        <authorList>
            <person name="Sun Q."/>
            <person name="Zhou Y."/>
        </authorList>
    </citation>
    <scope>NUCLEOTIDE SEQUENCE</scope>
    <source>
        <strain evidence="1">CGMCC 1.15931</strain>
    </source>
</reference>
<keyword evidence="4" id="KW-1185">Reference proteome</keyword>